<feature type="region of interest" description="Disordered" evidence="1">
    <location>
        <begin position="56"/>
        <end position="75"/>
    </location>
</feature>
<gene>
    <name evidence="2" type="ORF">SAMN05660293_05486</name>
</gene>
<evidence type="ECO:0000313" key="3">
    <source>
        <dbReference type="Proteomes" id="UP000190897"/>
    </source>
</evidence>
<protein>
    <submittedName>
        <fullName evidence="2">Uncharacterized protein</fullName>
    </submittedName>
</protein>
<dbReference type="OrthoDB" id="4775248at2"/>
<proteinExistence type="predicted"/>
<sequence length="307" mass="35843">MRLKQTRIHDVNIFLHALPDGSKFQISLTDVELHHKVLSAIGFSSQLNPGERLLPRPRGPVSLFNSEGRQDPQKDQKMIRCYRDGMIKDWHGRWHHVEIPYKRYPRITVPAPGEELTVDVKDGKTVVVSRTLEYRPNDARQNEAIKHTINLFLELFGECDILSDKLLQIHKFKIERRNWRVLPTGEYPWERAKDILKDITKSLSNAQRRLVDYRFKHISGFNPSKLIIGEAGFDGYVIFCFENLNLYLLESRFTDNATYIFGEDWESLCQLTKAEILDEHLQKYRLVHRGGWPQKIAGLLNLRQKAA</sequence>
<name>A0A1T5HG33_9BACT</name>
<keyword evidence="3" id="KW-1185">Reference proteome</keyword>
<dbReference type="RefSeq" id="WP_082217907.1">
    <property type="nucleotide sequence ID" value="NZ_FUZA01000014.1"/>
</dbReference>
<organism evidence="2 3">
    <name type="scientific">Dyadobacter psychrophilus</name>
    <dbReference type="NCBI Taxonomy" id="651661"/>
    <lineage>
        <taxon>Bacteria</taxon>
        <taxon>Pseudomonadati</taxon>
        <taxon>Bacteroidota</taxon>
        <taxon>Cytophagia</taxon>
        <taxon>Cytophagales</taxon>
        <taxon>Spirosomataceae</taxon>
        <taxon>Dyadobacter</taxon>
    </lineage>
</organism>
<evidence type="ECO:0000256" key="1">
    <source>
        <dbReference type="SAM" id="MobiDB-lite"/>
    </source>
</evidence>
<reference evidence="3" key="1">
    <citation type="submission" date="2017-02" db="EMBL/GenBank/DDBJ databases">
        <authorList>
            <person name="Varghese N."/>
            <person name="Submissions S."/>
        </authorList>
    </citation>
    <scope>NUCLEOTIDE SEQUENCE [LARGE SCALE GENOMIC DNA]</scope>
    <source>
        <strain evidence="3">DSM 22270</strain>
    </source>
</reference>
<dbReference type="Proteomes" id="UP000190897">
    <property type="component" value="Unassembled WGS sequence"/>
</dbReference>
<dbReference type="AlphaFoldDB" id="A0A1T5HG33"/>
<evidence type="ECO:0000313" key="2">
    <source>
        <dbReference type="EMBL" id="SKC19569.1"/>
    </source>
</evidence>
<dbReference type="EMBL" id="FUZA01000014">
    <property type="protein sequence ID" value="SKC19569.1"/>
    <property type="molecule type" value="Genomic_DNA"/>
</dbReference>
<accession>A0A1T5HG33</accession>